<accession>A0A174LIX4</accession>
<evidence type="ECO:0000313" key="3">
    <source>
        <dbReference type="Proteomes" id="UP000095657"/>
    </source>
</evidence>
<dbReference type="EMBL" id="CZAI01000003">
    <property type="protein sequence ID" value="CUP22028.1"/>
    <property type="molecule type" value="Genomic_DNA"/>
</dbReference>
<protein>
    <submittedName>
        <fullName evidence="1">Uncharacterized protein</fullName>
    </submittedName>
</protein>
<name>A0A174LIX4_9BACE</name>
<evidence type="ECO:0000313" key="2">
    <source>
        <dbReference type="EMBL" id="CUQ21291.1"/>
    </source>
</evidence>
<dbReference type="Proteomes" id="UP000095725">
    <property type="component" value="Unassembled WGS sequence"/>
</dbReference>
<evidence type="ECO:0000313" key="4">
    <source>
        <dbReference type="Proteomes" id="UP000095725"/>
    </source>
</evidence>
<reference evidence="3 4" key="1">
    <citation type="submission" date="2015-09" db="EMBL/GenBank/DDBJ databases">
        <authorList>
            <consortium name="Pathogen Informatics"/>
        </authorList>
    </citation>
    <scope>NUCLEOTIDE SEQUENCE [LARGE SCALE GENOMIC DNA]</scope>
    <source>
        <strain evidence="1 3">2789STDY5834880</strain>
        <strain evidence="2 4">2789STDY5834946</strain>
    </source>
</reference>
<sequence length="39" mass="4676">MKKKKVTQKLPSFFMLFKNMSSLKNSKREQSLFIAPFCY</sequence>
<evidence type="ECO:0000313" key="1">
    <source>
        <dbReference type="EMBL" id="CUP22028.1"/>
    </source>
</evidence>
<organism evidence="1 3">
    <name type="scientific">Bacteroides caccae</name>
    <dbReference type="NCBI Taxonomy" id="47678"/>
    <lineage>
        <taxon>Bacteria</taxon>
        <taxon>Pseudomonadati</taxon>
        <taxon>Bacteroidota</taxon>
        <taxon>Bacteroidia</taxon>
        <taxon>Bacteroidales</taxon>
        <taxon>Bacteroidaceae</taxon>
        <taxon>Bacteroides</taxon>
    </lineage>
</organism>
<dbReference type="AlphaFoldDB" id="A0A174LIX4"/>
<dbReference type="STRING" id="47678.ERS852494_01794"/>
<dbReference type="Proteomes" id="UP000095657">
    <property type="component" value="Unassembled WGS sequence"/>
</dbReference>
<proteinExistence type="predicted"/>
<gene>
    <name evidence="1" type="ORF">ERS852494_01794</name>
    <name evidence="2" type="ORF">ERS852558_02187</name>
</gene>
<dbReference type="EMBL" id="CZBL01000008">
    <property type="protein sequence ID" value="CUQ21291.1"/>
    <property type="molecule type" value="Genomic_DNA"/>
</dbReference>